<dbReference type="SUPFAM" id="SSF51735">
    <property type="entry name" value="NAD(P)-binding Rossmann-fold domains"/>
    <property type="match status" value="1"/>
</dbReference>
<keyword evidence="4" id="KW-1185">Reference proteome</keyword>
<dbReference type="RefSeq" id="WP_180910844.1">
    <property type="nucleotide sequence ID" value="NZ_CAIJDP010000090.1"/>
</dbReference>
<comment type="caution">
    <text evidence="3">The sequence shown here is derived from an EMBL/GenBank/DDBJ whole genome shotgun (WGS) entry which is preliminary data.</text>
</comment>
<reference evidence="3 4" key="1">
    <citation type="submission" date="2020-06" db="EMBL/GenBank/DDBJ databases">
        <authorList>
            <person name="Criscuolo A."/>
        </authorList>
    </citation>
    <scope>NUCLEOTIDE SEQUENCE [LARGE SCALE GENOMIC DNA]</scope>
    <source>
        <strain evidence="4">CIP 111411</strain>
    </source>
</reference>
<dbReference type="Proteomes" id="UP000530060">
    <property type="component" value="Unassembled WGS sequence"/>
</dbReference>
<evidence type="ECO:0000259" key="2">
    <source>
        <dbReference type="Pfam" id="PF01370"/>
    </source>
</evidence>
<organism evidence="3 4">
    <name type="scientific">Flavobacterium salmonis</name>
    <dbReference type="NCBI Taxonomy" id="2654844"/>
    <lineage>
        <taxon>Bacteria</taxon>
        <taxon>Pseudomonadati</taxon>
        <taxon>Bacteroidota</taxon>
        <taxon>Flavobacteriia</taxon>
        <taxon>Flavobacteriales</taxon>
        <taxon>Flavobacteriaceae</taxon>
        <taxon>Flavobacterium</taxon>
    </lineage>
</organism>
<comment type="similarity">
    <text evidence="1">Belongs to the NAD(P)-dependent epimerase/dehydratase family.</text>
</comment>
<dbReference type="EMBL" id="CAIJDP010000090">
    <property type="protein sequence ID" value="CAD0009421.1"/>
    <property type="molecule type" value="Genomic_DNA"/>
</dbReference>
<feature type="domain" description="NAD-dependent epimerase/dehydratase" evidence="2">
    <location>
        <begin position="3"/>
        <end position="241"/>
    </location>
</feature>
<evidence type="ECO:0000256" key="1">
    <source>
        <dbReference type="ARBA" id="ARBA00007637"/>
    </source>
</evidence>
<evidence type="ECO:0000313" key="4">
    <source>
        <dbReference type="Proteomes" id="UP000530060"/>
    </source>
</evidence>
<evidence type="ECO:0000313" key="3">
    <source>
        <dbReference type="EMBL" id="CAD0009421.1"/>
    </source>
</evidence>
<dbReference type="InterPro" id="IPR001509">
    <property type="entry name" value="Epimerase_deHydtase"/>
</dbReference>
<gene>
    <name evidence="3" type="ORF">FLAT13_04910</name>
</gene>
<dbReference type="PRINTS" id="PR01713">
    <property type="entry name" value="NUCEPIMERASE"/>
</dbReference>
<dbReference type="PANTHER" id="PTHR43000">
    <property type="entry name" value="DTDP-D-GLUCOSE 4,6-DEHYDRATASE-RELATED"/>
    <property type="match status" value="1"/>
</dbReference>
<dbReference type="Gene3D" id="3.40.50.720">
    <property type="entry name" value="NAD(P)-binding Rossmann-like Domain"/>
    <property type="match status" value="1"/>
</dbReference>
<proteinExistence type="inferred from homology"/>
<protein>
    <submittedName>
        <fullName evidence="3">3-beta hydroxysteroid dehydrogenase</fullName>
    </submittedName>
</protein>
<sequence length="314" mass="35373">MKILVTGAAGFIASHLCEKLVSMGHLVFGIDNFNDYYDVKLKEINASDLVNKGVTIFREDLNSDLKSVFENQYDYIFHLAAQPGISAETPLQEYVDNNIYATQNLLDSVVKYNPDLKLFVNIATSSVYGKEATVNEIAIPKPASYYGVTKLAAEQLVLSLKIEGKIKACSVRLYSVYGPRERPEKLYTKLIENLYYDKPFPLFEGSIYHERSFTYVGDIVEGLAAIIGKEELVNGEIINLGTDEVNTTQEGITAVEEIMNKKLIIDHHPPRKGDQLKTAAIIDKARTLLNYNPKVSLKQGLQEQVNWYFEKFIN</sequence>
<dbReference type="AlphaFoldDB" id="A0A6V6ZCA7"/>
<dbReference type="InterPro" id="IPR036291">
    <property type="entry name" value="NAD(P)-bd_dom_sf"/>
</dbReference>
<accession>A0A6V6ZCA7</accession>
<name>A0A6V6ZCA7_9FLAO</name>
<dbReference type="Pfam" id="PF01370">
    <property type="entry name" value="Epimerase"/>
    <property type="match status" value="1"/>
</dbReference>